<evidence type="ECO:0000313" key="2">
    <source>
        <dbReference type="EMBL" id="KAL0176290.1"/>
    </source>
</evidence>
<feature type="transmembrane region" description="Helical" evidence="1">
    <location>
        <begin position="48"/>
        <end position="66"/>
    </location>
</feature>
<evidence type="ECO:0000256" key="1">
    <source>
        <dbReference type="SAM" id="Phobius"/>
    </source>
</evidence>
<reference evidence="2 3" key="1">
    <citation type="submission" date="2024-05" db="EMBL/GenBank/DDBJ databases">
        <title>Genome sequencing and assembly of Indian major carp, Cirrhinus mrigala (Hamilton, 1822).</title>
        <authorList>
            <person name="Mohindra V."/>
            <person name="Chowdhury L.M."/>
            <person name="Lal K."/>
            <person name="Jena J.K."/>
        </authorList>
    </citation>
    <scope>NUCLEOTIDE SEQUENCE [LARGE SCALE GENOMIC DNA]</scope>
    <source>
        <strain evidence="2">CM1030</strain>
        <tissue evidence="2">Blood</tissue>
    </source>
</reference>
<accession>A0ABD0PRE5</accession>
<gene>
    <name evidence="2" type="ORF">M9458_028620</name>
</gene>
<dbReference type="EMBL" id="JAMKFB020000014">
    <property type="protein sequence ID" value="KAL0176290.1"/>
    <property type="molecule type" value="Genomic_DNA"/>
</dbReference>
<keyword evidence="1" id="KW-0472">Membrane</keyword>
<organism evidence="2 3">
    <name type="scientific">Cirrhinus mrigala</name>
    <name type="common">Mrigala</name>
    <dbReference type="NCBI Taxonomy" id="683832"/>
    <lineage>
        <taxon>Eukaryota</taxon>
        <taxon>Metazoa</taxon>
        <taxon>Chordata</taxon>
        <taxon>Craniata</taxon>
        <taxon>Vertebrata</taxon>
        <taxon>Euteleostomi</taxon>
        <taxon>Actinopterygii</taxon>
        <taxon>Neopterygii</taxon>
        <taxon>Teleostei</taxon>
        <taxon>Ostariophysi</taxon>
        <taxon>Cypriniformes</taxon>
        <taxon>Cyprinidae</taxon>
        <taxon>Labeoninae</taxon>
        <taxon>Labeonini</taxon>
        <taxon>Cirrhinus</taxon>
    </lineage>
</organism>
<proteinExistence type="predicted"/>
<keyword evidence="1" id="KW-1133">Transmembrane helix</keyword>
<dbReference type="Proteomes" id="UP001529510">
    <property type="component" value="Unassembled WGS sequence"/>
</dbReference>
<sequence length="75" mass="8353">MSGVMGEDSLVPRKRSRLPVVCAAGLGLVTLPFAWLLDSDRFSERVGMIALCVTVEAFIHSVCLFAEEWLFHSRQ</sequence>
<protein>
    <submittedName>
        <fullName evidence="2">Uncharacterized protein</fullName>
    </submittedName>
</protein>
<feature type="transmembrane region" description="Helical" evidence="1">
    <location>
        <begin position="18"/>
        <end position="36"/>
    </location>
</feature>
<comment type="caution">
    <text evidence="2">The sequence shown here is derived from an EMBL/GenBank/DDBJ whole genome shotgun (WGS) entry which is preliminary data.</text>
</comment>
<keyword evidence="1" id="KW-0812">Transmembrane</keyword>
<dbReference type="AlphaFoldDB" id="A0ABD0PRE5"/>
<keyword evidence="3" id="KW-1185">Reference proteome</keyword>
<evidence type="ECO:0000313" key="3">
    <source>
        <dbReference type="Proteomes" id="UP001529510"/>
    </source>
</evidence>
<name>A0ABD0PRE5_CIRMR</name>
<feature type="non-terminal residue" evidence="2">
    <location>
        <position position="75"/>
    </location>
</feature>